<evidence type="ECO:0000256" key="3">
    <source>
        <dbReference type="ARBA" id="ARBA00012744"/>
    </source>
</evidence>
<dbReference type="InterPro" id="IPR050288">
    <property type="entry name" value="Cellulose_deg_GH3"/>
</dbReference>
<dbReference type="EC" id="3.2.1.21" evidence="3 7"/>
<name>A0A061H1Z3_9BASI</name>
<feature type="domain" description="Fibronectin type III-like" evidence="8">
    <location>
        <begin position="788"/>
        <end position="856"/>
    </location>
</feature>
<dbReference type="Pfam" id="PF14310">
    <property type="entry name" value="Fn3-like"/>
    <property type="match status" value="1"/>
</dbReference>
<comment type="similarity">
    <text evidence="2 7">Belongs to the glycosyl hydrolase 3 family.</text>
</comment>
<dbReference type="InterPro" id="IPR001764">
    <property type="entry name" value="Glyco_hydro_3_N"/>
</dbReference>
<dbReference type="Pfam" id="PF00933">
    <property type="entry name" value="Glyco_hydro_3"/>
    <property type="match status" value="2"/>
</dbReference>
<reference evidence="9 10" key="1">
    <citation type="journal article" date="2013" name="Plant Cell">
        <title>The transition from a phytopathogenic smut ancestor to an anamorphic biocontrol agent deciphered by comparative whole-genome analysis.</title>
        <authorList>
            <person name="Lefebvre F."/>
            <person name="Joly D.L."/>
            <person name="Labbe C."/>
            <person name="Teichmann B."/>
            <person name="Linning R."/>
            <person name="Belzile F."/>
            <person name="Bakkeren G."/>
            <person name="Belanger R.R."/>
        </authorList>
    </citation>
    <scope>NUCLEOTIDE SEQUENCE [LARGE SCALE GENOMIC DNA]</scope>
    <source>
        <strain evidence="9 10">PF-1</strain>
    </source>
</reference>
<dbReference type="Pfam" id="PF01915">
    <property type="entry name" value="Glyco_hydro_3_C"/>
    <property type="match status" value="1"/>
</dbReference>
<evidence type="ECO:0000313" key="9">
    <source>
        <dbReference type="EMBL" id="EPQ26697.1"/>
    </source>
</evidence>
<evidence type="ECO:0000259" key="8">
    <source>
        <dbReference type="SMART" id="SM01217"/>
    </source>
</evidence>
<sequence length="892" mass="98057">MSPGIDFDRPHDDDLDARIEAQLSQLSTTEKIQLTSGDDFWRTHAVPSRGIPCLKLSDGPSGARGGGSFSDPTPAALFPSSSCLGATFDRSLAYRMGNAIACDSKSKQVHLLLGPTINMVRDPRNGRSFETYSEDPLLCGALGGEYVLGVQDTGVGACLKHFVANEAEHRRRVNSSNVDETTLRTVYLRPFQIALARIREAHRKGEDGAQARPFRGSVASIMTAYNRLNRVSCSENDWLYNRILRDEWRFGGLVVSDWLALHNHGLKVTDLEMPGPSIHRKVDRVLQLIKDGVVTEVDIDRRAAAVLRLIQQVAPLGFRTLAEESETSPEIQETADVIRQIAAEGAVLLRNSAGLLPLDPMTPPRRIALIGRAVTQPIQSGGGSANLKPQHVSSLHSAVTALLGDRSEVAVAQGCETWSFAPPLPTDLVSGIEFEWYSRDSESGKRELRGRTQPDSLRWDASLNGLPPLAREGKLDAKTWSITASFDLQSDRDMDYVLQYHAFGRLTIATGKAPLVFEGEKDPFEYLLHPHHYRIERRLHLEAGRRQRITFDYEPVRGLGAWEKRFFSSFGVGGYEVRDPKLDIQEAASVAASSDLAVVLVSTGPEWESEGFDRETLCLPRGQNEMVRAVLEAQPNTVVVTVSGAAIELPFLDHSTVVHGWFGGQESGSALCDVLFGQGFAPASGRMPHTWAKSLEDIPAASLGPRGFPGIMEDDDDVGPNTYYDEALSMGYRHFETRSVRPTVWFGGGLAGYTRFTSSMRVRGGVSRSSNAVAEVTVRNVGQRSGKEVVQIYLADAFGAGTGRSLVAFDAVRLAAGKEARVELPIRAEMLSRWCQDAGRWKVRKGWYDLVLAKSADPADEVQRAQVEVQEDWDWRGLEASEEIDDLPAPKI</sequence>
<evidence type="ECO:0000313" key="10">
    <source>
        <dbReference type="Proteomes" id="UP000053664"/>
    </source>
</evidence>
<keyword evidence="7" id="KW-0624">Polysaccharide degradation</keyword>
<evidence type="ECO:0000256" key="7">
    <source>
        <dbReference type="RuleBase" id="RU361161"/>
    </source>
</evidence>
<dbReference type="InterPro" id="IPR036881">
    <property type="entry name" value="Glyco_hydro_3_C_sf"/>
</dbReference>
<dbReference type="Proteomes" id="UP000053664">
    <property type="component" value="Unassembled WGS sequence"/>
</dbReference>
<dbReference type="Gene3D" id="3.40.50.1700">
    <property type="entry name" value="Glycoside hydrolase family 3 C-terminal domain"/>
    <property type="match status" value="1"/>
</dbReference>
<evidence type="ECO:0000256" key="4">
    <source>
        <dbReference type="ARBA" id="ARBA00022801"/>
    </source>
</evidence>
<dbReference type="PANTHER" id="PTHR42715">
    <property type="entry name" value="BETA-GLUCOSIDASE"/>
    <property type="match status" value="1"/>
</dbReference>
<comment type="catalytic activity">
    <reaction evidence="1 7">
        <text>Hydrolysis of terminal, non-reducing beta-D-glucosyl residues with release of beta-D-glucose.</text>
        <dbReference type="EC" id="3.2.1.21"/>
    </reaction>
</comment>
<dbReference type="EMBL" id="KE361643">
    <property type="protein sequence ID" value="EPQ26697.1"/>
    <property type="molecule type" value="Genomic_DNA"/>
</dbReference>
<dbReference type="InterPro" id="IPR002772">
    <property type="entry name" value="Glyco_hydro_3_C"/>
</dbReference>
<comment type="pathway">
    <text evidence="7">Glycan metabolism; cellulose degradation.</text>
</comment>
<dbReference type="InterPro" id="IPR013783">
    <property type="entry name" value="Ig-like_fold"/>
</dbReference>
<dbReference type="KEGG" id="pfp:PFL1_05676"/>
<dbReference type="SUPFAM" id="SSF51445">
    <property type="entry name" value="(Trans)glycosidases"/>
    <property type="match status" value="1"/>
</dbReference>
<accession>A0A061H1Z3</accession>
<keyword evidence="4 7" id="KW-0378">Hydrolase</keyword>
<proteinExistence type="inferred from homology"/>
<evidence type="ECO:0000256" key="2">
    <source>
        <dbReference type="ARBA" id="ARBA00005336"/>
    </source>
</evidence>
<dbReference type="eggNOG" id="ENOG502QR4D">
    <property type="taxonomic scope" value="Eukaryota"/>
</dbReference>
<dbReference type="InterPro" id="IPR017853">
    <property type="entry name" value="GH"/>
</dbReference>
<dbReference type="UniPathway" id="UPA00696"/>
<protein>
    <recommendedName>
        <fullName evidence="3 7">beta-glucosidase</fullName>
        <ecNumber evidence="3 7">3.2.1.21</ecNumber>
    </recommendedName>
</protein>
<keyword evidence="6 7" id="KW-0326">Glycosidase</keyword>
<dbReference type="PRINTS" id="PR00133">
    <property type="entry name" value="GLHYDRLASE3"/>
</dbReference>
<dbReference type="GO" id="GO:0030245">
    <property type="term" value="P:cellulose catabolic process"/>
    <property type="evidence" value="ECO:0007669"/>
    <property type="project" value="UniProtKB-UniPathway"/>
</dbReference>
<keyword evidence="5 7" id="KW-0119">Carbohydrate metabolism</keyword>
<dbReference type="InterPro" id="IPR019800">
    <property type="entry name" value="Glyco_hydro_3_AS"/>
</dbReference>
<evidence type="ECO:0000256" key="6">
    <source>
        <dbReference type="ARBA" id="ARBA00023295"/>
    </source>
</evidence>
<dbReference type="RefSeq" id="XP_007881403.1">
    <property type="nucleotide sequence ID" value="XM_007883212.1"/>
</dbReference>
<organism evidence="9 10">
    <name type="scientific">Pseudozyma flocculosa PF-1</name>
    <dbReference type="NCBI Taxonomy" id="1277687"/>
    <lineage>
        <taxon>Eukaryota</taxon>
        <taxon>Fungi</taxon>
        <taxon>Dikarya</taxon>
        <taxon>Basidiomycota</taxon>
        <taxon>Ustilaginomycotina</taxon>
        <taxon>Ustilaginomycetes</taxon>
        <taxon>Ustilaginales</taxon>
        <taxon>Ustilaginaceae</taxon>
        <taxon>Pseudozyma</taxon>
    </lineage>
</organism>
<dbReference type="Gene3D" id="3.20.20.300">
    <property type="entry name" value="Glycoside hydrolase, family 3, N-terminal domain"/>
    <property type="match status" value="1"/>
</dbReference>
<dbReference type="InterPro" id="IPR026891">
    <property type="entry name" value="Fn3-like"/>
</dbReference>
<dbReference type="SUPFAM" id="SSF52279">
    <property type="entry name" value="Beta-D-glucan exohydrolase, C-terminal domain"/>
    <property type="match status" value="1"/>
</dbReference>
<dbReference type="OrthoDB" id="47059at2759"/>
<evidence type="ECO:0000256" key="1">
    <source>
        <dbReference type="ARBA" id="ARBA00000448"/>
    </source>
</evidence>
<dbReference type="GO" id="GO:0008422">
    <property type="term" value="F:beta-glucosidase activity"/>
    <property type="evidence" value="ECO:0007669"/>
    <property type="project" value="UniProtKB-EC"/>
</dbReference>
<dbReference type="AlphaFoldDB" id="A0A061H1Z3"/>
<dbReference type="PANTHER" id="PTHR42715:SF10">
    <property type="entry name" value="BETA-GLUCOSIDASE"/>
    <property type="match status" value="1"/>
</dbReference>
<dbReference type="PROSITE" id="PS00775">
    <property type="entry name" value="GLYCOSYL_HYDROL_F3"/>
    <property type="match status" value="1"/>
</dbReference>
<dbReference type="GeneID" id="19319763"/>
<dbReference type="Gene3D" id="2.60.40.10">
    <property type="entry name" value="Immunoglobulins"/>
    <property type="match status" value="1"/>
</dbReference>
<dbReference type="SMART" id="SM01217">
    <property type="entry name" value="Fn3_like"/>
    <property type="match status" value="1"/>
</dbReference>
<dbReference type="HOGENOM" id="CLU_004542_4_0_1"/>
<evidence type="ECO:0000256" key="5">
    <source>
        <dbReference type="ARBA" id="ARBA00023277"/>
    </source>
</evidence>
<gene>
    <name evidence="9" type="ORF">PFL1_05676</name>
</gene>
<dbReference type="InterPro" id="IPR036962">
    <property type="entry name" value="Glyco_hydro_3_N_sf"/>
</dbReference>
<dbReference type="Gene3D" id="2.60.120.260">
    <property type="entry name" value="Galactose-binding domain-like"/>
    <property type="match status" value="1"/>
</dbReference>